<dbReference type="Gene3D" id="1.10.287.850">
    <property type="entry name" value="HP0062-like domain"/>
    <property type="match status" value="1"/>
</dbReference>
<reference evidence="4 5" key="1">
    <citation type="submission" date="2016-06" db="EMBL/GenBank/DDBJ databases">
        <authorList>
            <person name="Kjaerup R.B."/>
            <person name="Dalgaard T.S."/>
            <person name="Juul-Madsen H.R."/>
        </authorList>
    </citation>
    <scope>NUCLEOTIDE SEQUENCE [LARGE SCALE GENOMIC DNA]</scope>
    <source>
        <strain evidence="4 5">1276495.2</strain>
    </source>
</reference>
<dbReference type="Proteomes" id="UP000093925">
    <property type="component" value="Unassembled WGS sequence"/>
</dbReference>
<dbReference type="AlphaFoldDB" id="A0A1A3CJH3"/>
<evidence type="ECO:0000313" key="5">
    <source>
        <dbReference type="Proteomes" id="UP000093925"/>
    </source>
</evidence>
<sequence length="379" mass="39034">MSTAATDVASIGSAIATANQGVASATTEILAAAEDEVSAAIASLFSGHGRGYQALSAQAAAFNERFAQALTTATSAYASAEAASAAPLAALENLVLGVQQLPRTLATGFESLLSSPQSPFLALVASDIPPLSWLAGNSPPPLLNLLLGQTVQYTTYDGMSVVRIIPANPTGEHVVAIHGGAFIFPPSIFHWLNYSVTSYMTGATFEVPIYPLLQEGGTAPTVVPKIAGLISQQIAQYGSANVSVTGDSAGGNLALAAVQHMLQLNPAATVPSSIVLISPWLDVGTRGIGSVWAGGLPITNYQVSPLYGSLTGLPPTYVYSGSFDPLAAQAAILQQAAAVTTDAKFNFVLFPGGIHDWVLLTPFGLPYWPQINRELGIAA</sequence>
<evidence type="ECO:0000256" key="1">
    <source>
        <dbReference type="ARBA" id="ARBA00022801"/>
    </source>
</evidence>
<feature type="domain" description="PE" evidence="2">
    <location>
        <begin position="1"/>
        <end position="83"/>
    </location>
</feature>
<protein>
    <submittedName>
        <fullName evidence="4">Lipase</fullName>
    </submittedName>
</protein>
<gene>
    <name evidence="4" type="ORF">A5640_25650</name>
</gene>
<dbReference type="SUPFAM" id="SSF53474">
    <property type="entry name" value="alpha/beta-Hydrolases"/>
    <property type="match status" value="1"/>
</dbReference>
<dbReference type="InterPro" id="IPR013094">
    <property type="entry name" value="AB_hydrolase_3"/>
</dbReference>
<dbReference type="PANTHER" id="PTHR48081">
    <property type="entry name" value="AB HYDROLASE SUPERFAMILY PROTEIN C4A8.06C"/>
    <property type="match status" value="1"/>
</dbReference>
<dbReference type="InterPro" id="IPR038332">
    <property type="entry name" value="PPE_sf"/>
</dbReference>
<dbReference type="Pfam" id="PF07859">
    <property type="entry name" value="Abhydrolase_3"/>
    <property type="match status" value="1"/>
</dbReference>
<evidence type="ECO:0000313" key="4">
    <source>
        <dbReference type="EMBL" id="OBJ89979.1"/>
    </source>
</evidence>
<evidence type="ECO:0000259" key="3">
    <source>
        <dbReference type="Pfam" id="PF07859"/>
    </source>
</evidence>
<dbReference type="GO" id="GO:0016787">
    <property type="term" value="F:hydrolase activity"/>
    <property type="evidence" value="ECO:0007669"/>
    <property type="project" value="UniProtKB-KW"/>
</dbReference>
<evidence type="ECO:0000259" key="2">
    <source>
        <dbReference type="Pfam" id="PF00934"/>
    </source>
</evidence>
<accession>A0A1A3CJH3</accession>
<keyword evidence="1" id="KW-0378">Hydrolase</keyword>
<feature type="domain" description="Alpha/beta hydrolase fold-3" evidence="3">
    <location>
        <begin position="174"/>
        <end position="358"/>
    </location>
</feature>
<dbReference type="SUPFAM" id="SSF140459">
    <property type="entry name" value="PE/PPE dimer-like"/>
    <property type="match status" value="1"/>
</dbReference>
<dbReference type="Gene3D" id="3.40.50.1820">
    <property type="entry name" value="alpha/beta hydrolase"/>
    <property type="match status" value="1"/>
</dbReference>
<dbReference type="EMBL" id="LZLM01000014">
    <property type="protein sequence ID" value="OBJ89979.1"/>
    <property type="molecule type" value="Genomic_DNA"/>
</dbReference>
<organism evidence="4 5">
    <name type="scientific">Mycobacterium asiaticum</name>
    <dbReference type="NCBI Taxonomy" id="1790"/>
    <lineage>
        <taxon>Bacteria</taxon>
        <taxon>Bacillati</taxon>
        <taxon>Actinomycetota</taxon>
        <taxon>Actinomycetes</taxon>
        <taxon>Mycobacteriales</taxon>
        <taxon>Mycobacteriaceae</taxon>
        <taxon>Mycobacterium</taxon>
    </lineage>
</organism>
<dbReference type="InterPro" id="IPR029058">
    <property type="entry name" value="AB_hydrolase_fold"/>
</dbReference>
<proteinExistence type="predicted"/>
<dbReference type="InterPro" id="IPR050300">
    <property type="entry name" value="GDXG_lipolytic_enzyme"/>
</dbReference>
<dbReference type="Pfam" id="PF00934">
    <property type="entry name" value="PE"/>
    <property type="match status" value="1"/>
</dbReference>
<dbReference type="PANTHER" id="PTHR48081:SF8">
    <property type="entry name" value="ALPHA_BETA HYDROLASE FOLD-3 DOMAIN-CONTAINING PROTEIN-RELATED"/>
    <property type="match status" value="1"/>
</dbReference>
<name>A0A1A3CJH3_MYCAS</name>
<dbReference type="InterPro" id="IPR000084">
    <property type="entry name" value="PE-PGRS_N"/>
</dbReference>
<comment type="caution">
    <text evidence="4">The sequence shown here is derived from an EMBL/GenBank/DDBJ whole genome shotgun (WGS) entry which is preliminary data.</text>
</comment>